<dbReference type="AlphaFoldDB" id="A0A075MZM1"/>
<evidence type="ECO:0000256" key="4">
    <source>
        <dbReference type="ARBA" id="ARBA00022989"/>
    </source>
</evidence>
<dbReference type="PRINTS" id="PR01036">
    <property type="entry name" value="TCRTETB"/>
</dbReference>
<dbReference type="Gene3D" id="1.20.1250.20">
    <property type="entry name" value="MFS general substrate transporter like domains"/>
    <property type="match status" value="1"/>
</dbReference>
<evidence type="ECO:0000256" key="5">
    <source>
        <dbReference type="ARBA" id="ARBA00023136"/>
    </source>
</evidence>
<feature type="transmembrane region" description="Helical" evidence="6">
    <location>
        <begin position="165"/>
        <end position="184"/>
    </location>
</feature>
<accession>A0A075MZM1</accession>
<feature type="transmembrane region" description="Helical" evidence="6">
    <location>
        <begin position="7"/>
        <end position="25"/>
    </location>
</feature>
<feature type="transmembrane region" description="Helical" evidence="6">
    <location>
        <begin position="320"/>
        <end position="338"/>
    </location>
</feature>
<dbReference type="GO" id="GO:0022857">
    <property type="term" value="F:transmembrane transporter activity"/>
    <property type="evidence" value="ECO:0007669"/>
    <property type="project" value="InterPro"/>
</dbReference>
<dbReference type="PANTHER" id="PTHR42718">
    <property type="entry name" value="MAJOR FACILITATOR SUPERFAMILY MULTIDRUG TRANSPORTER MFSC"/>
    <property type="match status" value="1"/>
</dbReference>
<evidence type="ECO:0000256" key="1">
    <source>
        <dbReference type="ARBA" id="ARBA00004651"/>
    </source>
</evidence>
<keyword evidence="5 6" id="KW-0472">Membrane</keyword>
<feature type="transmembrane region" description="Helical" evidence="6">
    <location>
        <begin position="344"/>
        <end position="369"/>
    </location>
</feature>
<dbReference type="RefSeq" id="WP_000162146.1">
    <property type="nucleotide sequence ID" value="NZ_CABFMI010000020.1"/>
</dbReference>
<dbReference type="GO" id="GO:0005886">
    <property type="term" value="C:plasma membrane"/>
    <property type="evidence" value="ECO:0007669"/>
    <property type="project" value="UniProtKB-SubCell"/>
</dbReference>
<feature type="transmembrane region" description="Helical" evidence="6">
    <location>
        <begin position="220"/>
        <end position="236"/>
    </location>
</feature>
<feature type="transmembrane region" description="Helical" evidence="6">
    <location>
        <begin position="106"/>
        <end position="127"/>
    </location>
</feature>
<dbReference type="SUPFAM" id="SSF103473">
    <property type="entry name" value="MFS general substrate transporter"/>
    <property type="match status" value="1"/>
</dbReference>
<feature type="transmembrane region" description="Helical" evidence="6">
    <location>
        <begin position="45"/>
        <end position="67"/>
    </location>
</feature>
<feature type="transmembrane region" description="Helical" evidence="6">
    <location>
        <begin position="256"/>
        <end position="278"/>
    </location>
</feature>
<feature type="transmembrane region" description="Helical" evidence="6">
    <location>
        <begin position="416"/>
        <end position="440"/>
    </location>
</feature>
<feature type="transmembrane region" description="Helical" evidence="6">
    <location>
        <begin position="196"/>
        <end position="214"/>
    </location>
</feature>
<name>A0A075MZM1_STRAG</name>
<feature type="transmembrane region" description="Helical" evidence="6">
    <location>
        <begin position="134"/>
        <end position="153"/>
    </location>
</feature>
<evidence type="ECO:0000313" key="8">
    <source>
        <dbReference type="EMBL" id="OCM72276.1"/>
    </source>
</evidence>
<reference evidence="9 11" key="2">
    <citation type="journal article" date="2018" name="Emerg. Microbes Infect.">
        <title>Phenotypic and molecular analysis of nontypeable Group B streptococci: identification of cps2a and hybrid cps2a/cps5 Group B streptococcal capsule gene clusters.</title>
        <authorList>
            <person name="Alhhazmi A."/>
            <person name="Tyrrell G.J."/>
        </authorList>
    </citation>
    <scope>NUCLEOTIDE SEQUENCE [LARGE SCALE GENOMIC DNA]</scope>
    <source>
        <strain evidence="9 11">PLGBS17</strain>
    </source>
</reference>
<comment type="subcellular location">
    <subcellularLocation>
        <location evidence="1">Cell membrane</location>
        <topology evidence="1">Multi-pass membrane protein</topology>
    </subcellularLocation>
</comment>
<keyword evidence="4 6" id="KW-1133">Transmembrane helix</keyword>
<evidence type="ECO:0000259" key="7">
    <source>
        <dbReference type="PROSITE" id="PS50850"/>
    </source>
</evidence>
<evidence type="ECO:0000313" key="9">
    <source>
        <dbReference type="EMBL" id="RDY83765.1"/>
    </source>
</evidence>
<feature type="transmembrane region" description="Helical" evidence="6">
    <location>
        <begin position="79"/>
        <end position="100"/>
    </location>
</feature>
<evidence type="ECO:0000256" key="2">
    <source>
        <dbReference type="ARBA" id="ARBA00022448"/>
    </source>
</evidence>
<keyword evidence="3 6" id="KW-0812">Transmembrane</keyword>
<dbReference type="InterPro" id="IPR011701">
    <property type="entry name" value="MFS"/>
</dbReference>
<proteinExistence type="predicted"/>
<comment type="caution">
    <text evidence="9">The sequence shown here is derived from an EMBL/GenBank/DDBJ whole genome shotgun (WGS) entry which is preliminary data.</text>
</comment>
<dbReference type="EMBL" id="QHGZ01000107">
    <property type="protein sequence ID" value="RDY83765.1"/>
    <property type="molecule type" value="Genomic_DNA"/>
</dbReference>
<feature type="transmembrane region" description="Helical" evidence="6">
    <location>
        <begin position="290"/>
        <end position="311"/>
    </location>
</feature>
<dbReference type="Proteomes" id="UP000256718">
    <property type="component" value="Unassembled WGS sequence"/>
</dbReference>
<evidence type="ECO:0000313" key="11">
    <source>
        <dbReference type="Proteomes" id="UP000256718"/>
    </source>
</evidence>
<evidence type="ECO:0000256" key="6">
    <source>
        <dbReference type="SAM" id="Phobius"/>
    </source>
</evidence>
<dbReference type="PROSITE" id="PS50850">
    <property type="entry name" value="MFS"/>
    <property type="match status" value="1"/>
</dbReference>
<protein>
    <submittedName>
        <fullName evidence="8 9">MFS transporter</fullName>
    </submittedName>
</protein>
<organism evidence="9 11">
    <name type="scientific">Streptococcus agalactiae</name>
    <dbReference type="NCBI Taxonomy" id="1311"/>
    <lineage>
        <taxon>Bacteria</taxon>
        <taxon>Bacillati</taxon>
        <taxon>Bacillota</taxon>
        <taxon>Bacilli</taxon>
        <taxon>Lactobacillales</taxon>
        <taxon>Streptococcaceae</taxon>
        <taxon>Streptococcus</taxon>
    </lineage>
</organism>
<reference evidence="8 10" key="1">
    <citation type="journal article" date="2016" name="Sci. Rep.">
        <title>Serotype IV Streptococcus agalactiae ST-452 has arisen from large genomic recombination events between CC23 and the hypervirulent CC17 lineages.</title>
        <authorList>
            <person name="Campisi E."/>
            <person name="Rinaudo C.D."/>
            <person name="Donati C."/>
            <person name="Barucco M."/>
            <person name="Torricelli G."/>
            <person name="Edwards M.S."/>
            <person name="Baker C.J."/>
            <person name="Margarit I."/>
            <person name="Rosini R."/>
        </authorList>
    </citation>
    <scope>NUCLEOTIDE SEQUENCE [LARGE SCALE GENOMIC DNA]</scope>
    <source>
        <strain evidence="8 10">CZ-PW-140</strain>
    </source>
</reference>
<dbReference type="InterPro" id="IPR020846">
    <property type="entry name" value="MFS_dom"/>
</dbReference>
<keyword evidence="2" id="KW-0813">Transport</keyword>
<dbReference type="Gene3D" id="1.20.1720.10">
    <property type="entry name" value="Multidrug resistance protein D"/>
    <property type="match status" value="1"/>
</dbReference>
<evidence type="ECO:0000313" key="10">
    <source>
        <dbReference type="Proteomes" id="UP000093122"/>
    </source>
</evidence>
<dbReference type="PANTHER" id="PTHR42718:SF9">
    <property type="entry name" value="MAJOR FACILITATOR SUPERFAMILY MULTIDRUG TRANSPORTER MFSC"/>
    <property type="match status" value="1"/>
</dbReference>
<gene>
    <name evidence="8" type="ORF">AX245_05930</name>
    <name evidence="9" type="ORF">C4618_04120</name>
</gene>
<feature type="transmembrane region" description="Helical" evidence="6">
    <location>
        <begin position="390"/>
        <end position="410"/>
    </location>
</feature>
<dbReference type="KEGG" id="sage:EN72_06050"/>
<dbReference type="InterPro" id="IPR036259">
    <property type="entry name" value="MFS_trans_sf"/>
</dbReference>
<dbReference type="Proteomes" id="UP000093122">
    <property type="component" value="Unassembled WGS sequence"/>
</dbReference>
<feature type="domain" description="Major facilitator superfamily (MFS) profile" evidence="7">
    <location>
        <begin position="7"/>
        <end position="444"/>
    </location>
</feature>
<sequence length="446" mass="47922">MTKKGWRIMPAIITTAILGFSGILIETSMNVTFPLLMKEFGVNPAVIQWVTTGNLLAVAVTVPLSAFMIKNLSERQIFTLANVLFLSGVLIDSFAPNLAILLVGRVLQGVGTGLALPLLFHIILTQIPMERRGLMMGVAAMVTLLAPAVGPTYGGVISGMLGWKMIFMLLAPILIISTFIGLASIPKRQVRINDKLNFPAFVSLGIGLATLLLAIEKMSIFYLLVAIVSFVIFYYLNKQLEFLNLNVFKDKDFSILLYGVLAFQMIPLALSFLLPNLLQLVLHQTSTKAGLFMFPGAIAVVFLSPFAGYLLDKIGAFKPIMIGISLSLIGLIGTAIFIPAKFVVVLLAFDILTKIGMGIGASNMVTTALTKLKPAQSADGNSILNTLQQFAGAFATAVASQIFTIGQVAIPKNGAIIGSQFAVLFVIIVVILAIVGLTYLRKRKAI</sequence>
<dbReference type="Pfam" id="PF07690">
    <property type="entry name" value="MFS_1"/>
    <property type="match status" value="1"/>
</dbReference>
<evidence type="ECO:0000256" key="3">
    <source>
        <dbReference type="ARBA" id="ARBA00022692"/>
    </source>
</evidence>
<dbReference type="EMBL" id="MAWT01000009">
    <property type="protein sequence ID" value="OCM72276.1"/>
    <property type="molecule type" value="Genomic_DNA"/>
</dbReference>